<evidence type="ECO:0000313" key="1">
    <source>
        <dbReference type="EMBL" id="OTY51248.1"/>
    </source>
</evidence>
<protein>
    <submittedName>
        <fullName evidence="1">Uncharacterized protein</fullName>
    </submittedName>
</protein>
<comment type="caution">
    <text evidence="1">The sequence shown here is derived from an EMBL/GenBank/DDBJ whole genome shotgun (WGS) entry which is preliminary data.</text>
</comment>
<gene>
    <name evidence="1" type="ORF">BK746_31580</name>
</gene>
<reference evidence="1 2" key="1">
    <citation type="submission" date="2016-10" db="EMBL/GenBank/DDBJ databases">
        <title>Comparative genomics of Bacillus thuringiensis reveals a path to pathogens against multiple invertebrate hosts.</title>
        <authorList>
            <person name="Zheng J."/>
            <person name="Gao Q."/>
            <person name="Liu H."/>
            <person name="Peng D."/>
            <person name="Ruan L."/>
            <person name="Sun M."/>
        </authorList>
    </citation>
    <scope>NUCLEOTIDE SEQUENCE [LARGE SCALE GENOMIC DNA]</scope>
    <source>
        <strain evidence="1">BGSC 4CA1</strain>
    </source>
</reference>
<dbReference type="AlphaFoldDB" id="A0A9X6ICC5"/>
<accession>A0A9X6ICC5</accession>
<dbReference type="RefSeq" id="WP_003193393.1">
    <property type="nucleotide sequence ID" value="NZ_NFDN01000077.1"/>
</dbReference>
<dbReference type="Proteomes" id="UP000195129">
    <property type="component" value="Unassembled WGS sequence"/>
</dbReference>
<organism evidence="1 2">
    <name type="scientific">Bacillus thuringiensis serovar yosoo</name>
    <dbReference type="NCBI Taxonomy" id="180848"/>
    <lineage>
        <taxon>Bacteria</taxon>
        <taxon>Bacillati</taxon>
        <taxon>Bacillota</taxon>
        <taxon>Bacilli</taxon>
        <taxon>Bacillales</taxon>
        <taxon>Bacillaceae</taxon>
        <taxon>Bacillus</taxon>
        <taxon>Bacillus cereus group</taxon>
    </lineage>
</organism>
<dbReference type="EMBL" id="NFDN01000077">
    <property type="protein sequence ID" value="OTY51248.1"/>
    <property type="molecule type" value="Genomic_DNA"/>
</dbReference>
<evidence type="ECO:0000313" key="2">
    <source>
        <dbReference type="Proteomes" id="UP000195129"/>
    </source>
</evidence>
<proteinExistence type="predicted"/>
<name>A0A9X6ICC5_BACTU</name>
<sequence length="275" mass="31554">MEKKYTFSLEELAFLLNYKDNQPFAKSLLQIVYDELKETETEKIFLTAAHSLLARNLLTFDEQKQEVFPKPDVEILFNIFNRPSISILLQKIDFQNDITITGNIYNQGDFNISYQSTNGIVHTIKNLSDYELYAEAKNLLQIEIEKQNINIDLEETLPNHVVQEIGNLITLSIEEGKNILIENGVKPSHAEVFLNDIKTTKSIYSVMRLDTQDKGEVISDKGFFIIETAHTQWILSHLEDSTIFDLSQLDDNSTFTLSQLSKGNFENGMKTLFIS</sequence>